<protein>
    <submittedName>
        <fullName evidence="2">GIY-YIG domain-containing protein</fullName>
    </submittedName>
</protein>
<reference evidence="2" key="1">
    <citation type="submission" date="2022-11" db="UniProtKB">
        <authorList>
            <consortium name="WormBaseParasite"/>
        </authorList>
    </citation>
    <scope>IDENTIFICATION</scope>
</reference>
<dbReference type="WBParaSite" id="PDA_v2.g3319.t1">
    <property type="protein sequence ID" value="PDA_v2.g3319.t1"/>
    <property type="gene ID" value="PDA_v2.g3319"/>
</dbReference>
<sequence length="149" mass="16816">MVLDFGKELGNIAQRYYGIVINRKTFLIVFNKTTGSLCCSAGHGHHKNKTGALIALTKKEHLVDFVNIIFDEFVRSAASTPNVYIACMYHKDPGHISYGKDGNEKISRLHDHLKSAKNFQGQPYKEYLKTLNITCNENGTNVRRVERDG</sequence>
<name>A0A914QW74_9BILA</name>
<accession>A0A914QW74</accession>
<dbReference type="AlphaFoldDB" id="A0A914QW74"/>
<proteinExistence type="predicted"/>
<organism evidence="1 2">
    <name type="scientific">Panagrolaimus davidi</name>
    <dbReference type="NCBI Taxonomy" id="227884"/>
    <lineage>
        <taxon>Eukaryota</taxon>
        <taxon>Metazoa</taxon>
        <taxon>Ecdysozoa</taxon>
        <taxon>Nematoda</taxon>
        <taxon>Chromadorea</taxon>
        <taxon>Rhabditida</taxon>
        <taxon>Tylenchina</taxon>
        <taxon>Panagrolaimomorpha</taxon>
        <taxon>Panagrolaimoidea</taxon>
        <taxon>Panagrolaimidae</taxon>
        <taxon>Panagrolaimus</taxon>
    </lineage>
</organism>
<evidence type="ECO:0000313" key="2">
    <source>
        <dbReference type="WBParaSite" id="PDA_v2.g3319.t1"/>
    </source>
</evidence>
<dbReference type="Proteomes" id="UP000887578">
    <property type="component" value="Unplaced"/>
</dbReference>
<evidence type="ECO:0000313" key="1">
    <source>
        <dbReference type="Proteomes" id="UP000887578"/>
    </source>
</evidence>
<keyword evidence="1" id="KW-1185">Reference proteome</keyword>